<proteinExistence type="predicted"/>
<dbReference type="PANTHER" id="PTHR34236:SF1">
    <property type="entry name" value="DIMETHYL SULFOXIDE REDUCTASE TRANSCRIPTIONAL ACTIVATOR"/>
    <property type="match status" value="1"/>
</dbReference>
<name>D6PBG9_9ARCH</name>
<evidence type="ECO:0000313" key="2">
    <source>
        <dbReference type="EMBL" id="ADD93070.1"/>
    </source>
</evidence>
<dbReference type="Pfam" id="PF04967">
    <property type="entry name" value="HTH_10"/>
    <property type="match status" value="1"/>
</dbReference>
<protein>
    <submittedName>
        <fullName evidence="2">Predicted DNA binding protein</fullName>
    </submittedName>
</protein>
<dbReference type="PANTHER" id="PTHR34236">
    <property type="entry name" value="DIMETHYL SULFOXIDE REDUCTASE TRANSCRIPTIONAL ACTIVATOR"/>
    <property type="match status" value="1"/>
</dbReference>
<dbReference type="InterPro" id="IPR007050">
    <property type="entry name" value="HTH_bacterioopsin"/>
</dbReference>
<accession>D6PBG9</accession>
<feature type="domain" description="HTH bat-type" evidence="1">
    <location>
        <begin position="110"/>
        <end position="160"/>
    </location>
</feature>
<sequence>MPLQKGRGTARASCSEDIAQTVSDHSGIEEIRKFGKQSFVVDIIAGGGGFLKPLLKVGVIPHTPFEVRDGWVEWTISCAREKVRDLLSGFDDEEIPYRLVSTRGVTSRLLTPRQRFVFDTAMKEGYYDVPRRVTLTELAVVLDVAKSTLSAQLHRIESSVHHALQMKSEDAAPNMFVRTCSQRQ</sequence>
<dbReference type="AlphaFoldDB" id="D6PBG9"/>
<organism evidence="2">
    <name type="scientific">uncultured archaeon MedDCM-OCT-S05-C205</name>
    <dbReference type="NCBI Taxonomy" id="743089"/>
    <lineage>
        <taxon>Archaea</taxon>
        <taxon>environmental samples</taxon>
    </lineage>
</organism>
<dbReference type="EMBL" id="GU942963">
    <property type="protein sequence ID" value="ADD93070.1"/>
    <property type="molecule type" value="Genomic_DNA"/>
</dbReference>
<evidence type="ECO:0000259" key="1">
    <source>
        <dbReference type="Pfam" id="PF04967"/>
    </source>
</evidence>
<reference evidence="2" key="1">
    <citation type="journal article" date="2010" name="ISME J.">
        <title>Metagenome of the Mediterranean deep chlorophyll maximum studied by direct and fosmid library 454 pyrosequencing.</title>
        <authorList>
            <person name="Ghai R."/>
            <person name="Martin-Cuadrado A.B."/>
            <person name="Molto A.G."/>
            <person name="Heredia I.G."/>
            <person name="Cabrera R."/>
            <person name="Martin J."/>
            <person name="Verdu M."/>
            <person name="Deschamps P."/>
            <person name="Moreira D."/>
            <person name="Lopez-Garcia P."/>
            <person name="Mira A."/>
            <person name="Rodriguez-Valera F."/>
        </authorList>
    </citation>
    <scope>NUCLEOTIDE SEQUENCE</scope>
</reference>